<sequence length="347" mass="39823">MSDDSSDCDYDDDADEQSFDDDDEDVDSDCDLHKSYFRATAFLDEDEEDEDDDYYTDDEEDHLFTHEDATSGSHEEHDFEASPIEIPFWFGNEDSEHVKYVLKAYDNFLGLNSHRSANSRMPIRFIGKVIRQAIEDDYIIVRQDDFDYDQDVTVGCDTSNSKQQRVLVTSETLFIYERSQKLEPGSISKCMNKLVIETMYDYDEGVPIHIFMHGEEEEMDEVTSLEHISILQCRPFGANEHDFHYSSQKVTQTPQLLEEISSSTRGLTYSDLYSQCLQNAEPILNKLKPKLVNTISDGEATSPEHHSSPQSSSPRGGQKVGDKMSSSHLSHGMLMINNHMLLFHYEH</sequence>
<feature type="region of interest" description="Disordered" evidence="1">
    <location>
        <begin position="1"/>
        <end position="29"/>
    </location>
</feature>
<organism evidence="2 3">
    <name type="scientific">Naegleria lovaniensis</name>
    <name type="common">Amoeba</name>
    <dbReference type="NCBI Taxonomy" id="51637"/>
    <lineage>
        <taxon>Eukaryota</taxon>
        <taxon>Discoba</taxon>
        <taxon>Heterolobosea</taxon>
        <taxon>Tetramitia</taxon>
        <taxon>Eutetramitia</taxon>
        <taxon>Vahlkampfiidae</taxon>
        <taxon>Naegleria</taxon>
    </lineage>
</organism>
<dbReference type="AlphaFoldDB" id="A0AA88KDN8"/>
<dbReference type="Proteomes" id="UP000816034">
    <property type="component" value="Unassembled WGS sequence"/>
</dbReference>
<dbReference type="EMBL" id="PYSW02000060">
    <property type="protein sequence ID" value="KAG2373099.1"/>
    <property type="molecule type" value="Genomic_DNA"/>
</dbReference>
<evidence type="ECO:0000313" key="2">
    <source>
        <dbReference type="EMBL" id="KAG2373099.1"/>
    </source>
</evidence>
<proteinExistence type="predicted"/>
<keyword evidence="3" id="KW-1185">Reference proteome</keyword>
<gene>
    <name evidence="2" type="ORF">C9374_012831</name>
</gene>
<protein>
    <submittedName>
        <fullName evidence="2">Uncharacterized protein</fullName>
    </submittedName>
</protein>
<feature type="region of interest" description="Disordered" evidence="1">
    <location>
        <begin position="296"/>
        <end position="326"/>
    </location>
</feature>
<dbReference type="GeneID" id="68105285"/>
<evidence type="ECO:0000256" key="1">
    <source>
        <dbReference type="SAM" id="MobiDB-lite"/>
    </source>
</evidence>
<comment type="caution">
    <text evidence="2">The sequence shown here is derived from an EMBL/GenBank/DDBJ whole genome shotgun (WGS) entry which is preliminary data.</text>
</comment>
<evidence type="ECO:0000313" key="3">
    <source>
        <dbReference type="Proteomes" id="UP000816034"/>
    </source>
</evidence>
<name>A0AA88KDN8_NAELO</name>
<accession>A0AA88KDN8</accession>
<reference evidence="2 3" key="1">
    <citation type="journal article" date="2018" name="BMC Genomics">
        <title>The genome of Naegleria lovaniensis, the basis for a comparative approach to unravel pathogenicity factors of the human pathogenic amoeba N. fowleri.</title>
        <authorList>
            <person name="Liechti N."/>
            <person name="Schurch N."/>
            <person name="Bruggmann R."/>
            <person name="Wittwer M."/>
        </authorList>
    </citation>
    <scope>NUCLEOTIDE SEQUENCE [LARGE SCALE GENOMIC DNA]</scope>
    <source>
        <strain evidence="2 3">ATCC 30569</strain>
    </source>
</reference>
<dbReference type="RefSeq" id="XP_044542273.1">
    <property type="nucleotide sequence ID" value="XM_044688641.1"/>
</dbReference>